<evidence type="ECO:0000313" key="1">
    <source>
        <dbReference type="EMBL" id="PRF57509.1"/>
    </source>
</evidence>
<sequence length="86" mass="8845">MNRIASPALGSLTATRDVRAGKRARPRVGKPFAALRAVVAANLVDVLQIAGTTASASLADISLAVAIAVVAKVFKRLDGTSPTFFP</sequence>
<dbReference type="Proteomes" id="UP000238982">
    <property type="component" value="Unassembled WGS sequence"/>
</dbReference>
<comment type="caution">
    <text evidence="1">The sequence shown here is derived from an EMBL/GenBank/DDBJ whole genome shotgun (WGS) entry which is preliminary data.</text>
</comment>
<protein>
    <submittedName>
        <fullName evidence="1">Uncharacterized protein</fullName>
    </submittedName>
</protein>
<dbReference type="RefSeq" id="WP_105795551.1">
    <property type="nucleotide sequence ID" value="NZ_JAGSWF010000028.1"/>
</dbReference>
<gene>
    <name evidence="1" type="ORF">C6Q15_22405</name>
</gene>
<proteinExistence type="predicted"/>
<reference evidence="1 2" key="1">
    <citation type="submission" date="2018-03" db="EMBL/GenBank/DDBJ databases">
        <authorList>
            <person name="Keele B.F."/>
        </authorList>
    </citation>
    <scope>NUCLEOTIDE SEQUENCE [LARGE SCALE GENOMIC DNA]</scope>
    <source>
        <strain evidence="1 2">AU19729</strain>
    </source>
</reference>
<dbReference type="AlphaFoldDB" id="A0A2S9MGJ8"/>
<organism evidence="1 2">
    <name type="scientific">Burkholderia multivorans</name>
    <dbReference type="NCBI Taxonomy" id="87883"/>
    <lineage>
        <taxon>Bacteria</taxon>
        <taxon>Pseudomonadati</taxon>
        <taxon>Pseudomonadota</taxon>
        <taxon>Betaproteobacteria</taxon>
        <taxon>Burkholderiales</taxon>
        <taxon>Burkholderiaceae</taxon>
        <taxon>Burkholderia</taxon>
        <taxon>Burkholderia cepacia complex</taxon>
    </lineage>
</organism>
<dbReference type="EMBL" id="PVGH01000083">
    <property type="protein sequence ID" value="PRF57509.1"/>
    <property type="molecule type" value="Genomic_DNA"/>
</dbReference>
<evidence type="ECO:0000313" key="2">
    <source>
        <dbReference type="Proteomes" id="UP000238982"/>
    </source>
</evidence>
<name>A0A2S9MGJ8_9BURK</name>
<accession>A0A2S9MGJ8</accession>